<dbReference type="PANTHER" id="PTHR46415">
    <property type="entry name" value="ADAPTOR PROTEIN, PHOSPHOTYROSINE INTERACTION, PH DOMAIN AND LEUCINE ZIPPER-CONTAINING 2"/>
    <property type="match status" value="1"/>
</dbReference>
<dbReference type="GO" id="GO:0005634">
    <property type="term" value="C:nucleus"/>
    <property type="evidence" value="ECO:0007669"/>
    <property type="project" value="UniProtKB-SubCell"/>
</dbReference>
<feature type="compositionally biased region" description="Polar residues" evidence="16">
    <location>
        <begin position="424"/>
        <end position="435"/>
    </location>
</feature>
<evidence type="ECO:0000256" key="6">
    <source>
        <dbReference type="ARBA" id="ARBA00022553"/>
    </source>
</evidence>
<dbReference type="GO" id="GO:0071363">
    <property type="term" value="P:cellular response to growth factor stimulus"/>
    <property type="evidence" value="ECO:0007669"/>
    <property type="project" value="UniProtKB-ARBA"/>
</dbReference>
<keyword evidence="5" id="KW-0963">Cytoplasm</keyword>
<dbReference type="InterPro" id="IPR001849">
    <property type="entry name" value="PH_domain"/>
</dbReference>
<feature type="region of interest" description="Disordered" evidence="16">
    <location>
        <begin position="641"/>
        <end position="682"/>
    </location>
</feature>
<dbReference type="FunFam" id="2.30.29.30:FF:000178">
    <property type="entry name" value="DCC-interacting protein 13-alpha isoform X2"/>
    <property type="match status" value="1"/>
</dbReference>
<dbReference type="SMART" id="SM00462">
    <property type="entry name" value="PTB"/>
    <property type="match status" value="1"/>
</dbReference>
<dbReference type="Pfam" id="PF16746">
    <property type="entry name" value="BAR_3"/>
    <property type="match status" value="1"/>
</dbReference>
<dbReference type="FunFam" id="1.20.1270.60:FF:000034">
    <property type="entry name" value="DCC-interacting protein 13-alpha isoform X2"/>
    <property type="match status" value="1"/>
</dbReference>
<evidence type="ECO:0000256" key="4">
    <source>
        <dbReference type="ARBA" id="ARBA00004466"/>
    </source>
</evidence>
<proteinExistence type="predicted"/>
<reference evidence="19" key="4">
    <citation type="submission" date="2025-09" db="UniProtKB">
        <authorList>
            <consortium name="Ensembl"/>
        </authorList>
    </citation>
    <scope>IDENTIFICATION</scope>
    <source>
        <strain evidence="19">HNI</strain>
    </source>
</reference>
<dbReference type="InterPro" id="IPR004148">
    <property type="entry name" value="BAR_dom"/>
</dbReference>
<dbReference type="InterPro" id="IPR027267">
    <property type="entry name" value="AH/BAR_dom_sf"/>
</dbReference>
<organism evidence="19 20">
    <name type="scientific">Oryzias latipes</name>
    <name type="common">Japanese rice fish</name>
    <name type="synonym">Japanese killifish</name>
    <dbReference type="NCBI Taxonomy" id="8090"/>
    <lineage>
        <taxon>Eukaryota</taxon>
        <taxon>Metazoa</taxon>
        <taxon>Chordata</taxon>
        <taxon>Craniata</taxon>
        <taxon>Vertebrata</taxon>
        <taxon>Euteleostomi</taxon>
        <taxon>Actinopterygii</taxon>
        <taxon>Neopterygii</taxon>
        <taxon>Teleostei</taxon>
        <taxon>Neoteleostei</taxon>
        <taxon>Acanthomorphata</taxon>
        <taxon>Ovalentaria</taxon>
        <taxon>Atherinomorphae</taxon>
        <taxon>Beloniformes</taxon>
        <taxon>Adrianichthyidae</taxon>
        <taxon>Oryziinae</taxon>
        <taxon>Oryzias</taxon>
    </lineage>
</organism>
<dbReference type="InterPro" id="IPR047181">
    <property type="entry name" value="DP13A/B"/>
</dbReference>
<dbReference type="PANTHER" id="PTHR46415:SF3">
    <property type="entry name" value="DCC-INTERACTING PROTEIN 13-ALPHA"/>
    <property type="match status" value="1"/>
</dbReference>
<dbReference type="InterPro" id="IPR011993">
    <property type="entry name" value="PH-like_dom_sf"/>
</dbReference>
<dbReference type="PROSITE" id="PS01179">
    <property type="entry name" value="PID"/>
    <property type="match status" value="1"/>
</dbReference>
<dbReference type="Ensembl" id="ENSORLT00020031091.1">
    <property type="protein sequence ID" value="ENSORLP00020009875.1"/>
    <property type="gene ID" value="ENSORLG00020010820.1"/>
</dbReference>
<feature type="region of interest" description="Disordered" evidence="16">
    <location>
        <begin position="406"/>
        <end position="437"/>
    </location>
</feature>
<evidence type="ECO:0000256" key="7">
    <source>
        <dbReference type="ARBA" id="ARBA00022753"/>
    </source>
</evidence>
<evidence type="ECO:0000256" key="1">
    <source>
        <dbReference type="ARBA" id="ARBA00004123"/>
    </source>
</evidence>
<keyword evidence="9" id="KW-0472">Membrane</keyword>
<sequence>MPGIEKLPLEEALEDSPQTRSLLGVFEEDTAAISNYCTQLYQAMQRIYDAQNELSAATHLTSRLLKEYDKQRFPLGGDDEVMSSTLQQFAKVIDELSSCHAVLSTQLADAMMFPITQFKERDLKELLTLKEVFQISSDDHDTAINRYSRLSKRRDNDKVRAEAVEDVYTSRKKQHQTMMHYFCSLNTLQYKKKTALLEPLLGYMQAQISFFKLGSENLSQQWEDFLGTIGTSVQNVRREMEEEVGQMQQTIQQMERSCDPLYAPCDPDPAHSPVCRNLTRKQGYLYIRNKTGLVSSSWERQYFFTQGGNLMQQGRAEVAGGLVTDLDNCSVMAVDSDDRRFCFQVTSFDAAPSSALWLSGCFLTPRLCCFLQQWIATINNISKRIYLSENAEEVAARVNQTALEAVTPSPSFQQRHESMRKKTSAATRSISSVGSEPSPALSALSFDALVAPETPIQFDIISPVSEENSGQNKAAAQAGRRSNPFGESGQDAPEDPEDSILHQLFIVRFLGSMEVRAAESADVISETMRQILAARAIHNIFRMTESHLLVTCDCLKLIDPQTQVTRLRFPLCSVVQSSSHQDNKRLFGFVLQTAGGREDSRAVCYIFESNNDGEKICDSIGLAKQIAFHSEIDLEEQSRLIAASSRPANPPAADGQVFLLSSSQSEDSDVGEEGKKRGESEA</sequence>
<name>A0A3P9KMX6_ORYLA</name>
<dbReference type="CDD" id="cd07631">
    <property type="entry name" value="BAR_APPL1"/>
    <property type="match status" value="1"/>
</dbReference>
<reference evidence="19" key="3">
    <citation type="submission" date="2025-08" db="UniProtKB">
        <authorList>
            <consortium name="Ensembl"/>
        </authorList>
    </citation>
    <scope>IDENTIFICATION</scope>
    <source>
        <strain evidence="19">HNI</strain>
    </source>
</reference>
<reference key="1">
    <citation type="journal article" date="2007" name="Nature">
        <title>The medaka draft genome and insights into vertebrate genome evolution.</title>
        <authorList>
            <person name="Kasahara M."/>
            <person name="Naruse K."/>
            <person name="Sasaki S."/>
            <person name="Nakatani Y."/>
            <person name="Qu W."/>
            <person name="Ahsan B."/>
            <person name="Yamada T."/>
            <person name="Nagayasu Y."/>
            <person name="Doi K."/>
            <person name="Kasai Y."/>
            <person name="Jindo T."/>
            <person name="Kobayashi D."/>
            <person name="Shimada A."/>
            <person name="Toyoda A."/>
            <person name="Kuroki Y."/>
            <person name="Fujiyama A."/>
            <person name="Sasaki T."/>
            <person name="Shimizu A."/>
            <person name="Asakawa S."/>
            <person name="Shimizu N."/>
            <person name="Hashimoto S."/>
            <person name="Yang J."/>
            <person name="Lee Y."/>
            <person name="Matsushima K."/>
            <person name="Sugano S."/>
            <person name="Sakaizumi M."/>
            <person name="Narita T."/>
            <person name="Ohishi K."/>
            <person name="Haga S."/>
            <person name="Ohta F."/>
            <person name="Nomoto H."/>
            <person name="Nogata K."/>
            <person name="Morishita T."/>
            <person name="Endo T."/>
            <person name="Shin-I T."/>
            <person name="Takeda H."/>
            <person name="Morishita S."/>
            <person name="Kohara Y."/>
        </authorList>
    </citation>
    <scope>NUCLEOTIDE SEQUENCE [LARGE SCALE GENOMIC DNA]</scope>
    <source>
        <strain>Hd-rR</strain>
    </source>
</reference>
<evidence type="ECO:0000259" key="18">
    <source>
        <dbReference type="PROSITE" id="PS50003"/>
    </source>
</evidence>
<keyword evidence="8" id="KW-0175">Coiled coil</keyword>
<protein>
    <recommendedName>
        <fullName evidence="14">DCC-interacting protein 13-alpha</fullName>
    </recommendedName>
    <alternativeName>
        <fullName evidence="15">Adapter protein containing PH domain, PTB domain and leucine zipper motif 1</fullName>
    </alternativeName>
</protein>
<evidence type="ECO:0000256" key="14">
    <source>
        <dbReference type="ARBA" id="ARBA00070936"/>
    </source>
</evidence>
<dbReference type="Proteomes" id="UP000265180">
    <property type="component" value="Chromosome 5"/>
</dbReference>
<feature type="domain" description="PID" evidence="17">
    <location>
        <begin position="505"/>
        <end position="636"/>
    </location>
</feature>
<dbReference type="SUPFAM" id="SSF50729">
    <property type="entry name" value="PH domain-like"/>
    <property type="match status" value="2"/>
</dbReference>
<reference evidence="19 20" key="2">
    <citation type="submission" date="2017-04" db="EMBL/GenBank/DDBJ databases">
        <title>CpG methylation of centromeres and impact of large insertions on vertebrate speciation.</title>
        <authorList>
            <person name="Ichikawa K."/>
            <person name="Yoshimura J."/>
            <person name="Morishita S."/>
        </authorList>
    </citation>
    <scope>NUCLEOTIDE SEQUENCE</scope>
    <source>
        <strain evidence="19 20">HNI</strain>
    </source>
</reference>
<evidence type="ECO:0000256" key="9">
    <source>
        <dbReference type="ARBA" id="ARBA00023136"/>
    </source>
</evidence>
<dbReference type="GO" id="GO:0042802">
    <property type="term" value="F:identical protein binding"/>
    <property type="evidence" value="ECO:0007669"/>
    <property type="project" value="InterPro"/>
</dbReference>
<evidence type="ECO:0000259" key="17">
    <source>
        <dbReference type="PROSITE" id="PS01179"/>
    </source>
</evidence>
<evidence type="ECO:0000256" key="13">
    <source>
        <dbReference type="ARBA" id="ARBA00023329"/>
    </source>
</evidence>
<dbReference type="GO" id="GO:0009891">
    <property type="term" value="P:positive regulation of biosynthetic process"/>
    <property type="evidence" value="ECO:0007669"/>
    <property type="project" value="UniProtKB-ARBA"/>
</dbReference>
<evidence type="ECO:0000256" key="2">
    <source>
        <dbReference type="ARBA" id="ARBA00004220"/>
    </source>
</evidence>
<evidence type="ECO:0000256" key="5">
    <source>
        <dbReference type="ARBA" id="ARBA00022490"/>
    </source>
</evidence>
<dbReference type="GO" id="GO:0045335">
    <property type="term" value="C:phagocytic vesicle"/>
    <property type="evidence" value="ECO:0007669"/>
    <property type="project" value="UniProtKB-SubCell"/>
</dbReference>
<keyword evidence="6" id="KW-0597">Phosphoprotein</keyword>
<accession>A0A3P9KMX6</accession>
<dbReference type="InterPro" id="IPR037929">
    <property type="entry name" value="DP13A_BAR"/>
</dbReference>
<feature type="region of interest" description="Disordered" evidence="16">
    <location>
        <begin position="469"/>
        <end position="496"/>
    </location>
</feature>
<dbReference type="InterPro" id="IPR006020">
    <property type="entry name" value="PTB/PI_dom"/>
</dbReference>
<dbReference type="SUPFAM" id="SSF103657">
    <property type="entry name" value="BAR/IMD domain-like"/>
    <property type="match status" value="1"/>
</dbReference>
<dbReference type="InterPro" id="IPR047237">
    <property type="entry name" value="PTB_APPL"/>
</dbReference>
<keyword evidence="13" id="KW-0968">Cytoplasmic vesicle</keyword>
<dbReference type="CDD" id="cd13158">
    <property type="entry name" value="PTB_APPL"/>
    <property type="match status" value="1"/>
</dbReference>
<dbReference type="GO" id="GO:0031901">
    <property type="term" value="C:early endosome membrane"/>
    <property type="evidence" value="ECO:0007669"/>
    <property type="project" value="UniProtKB-SubCell"/>
</dbReference>
<dbReference type="Gene3D" id="1.20.1270.60">
    <property type="entry name" value="Arfaptin homology (AH) domain/BAR domain"/>
    <property type="match status" value="1"/>
</dbReference>
<dbReference type="Gene3D" id="2.30.29.30">
    <property type="entry name" value="Pleckstrin-homology domain (PH domain)/Phosphotyrosine-binding domain (PTB)"/>
    <property type="match status" value="2"/>
</dbReference>
<dbReference type="Pfam" id="PF00640">
    <property type="entry name" value="PID"/>
    <property type="match status" value="1"/>
</dbReference>
<comment type="subcellular location">
    <subcellularLocation>
        <location evidence="4">Cell projection</location>
        <location evidence="4">Ruffle</location>
    </subcellularLocation>
    <subcellularLocation>
        <location evidence="3">Cytoplasmic vesicle</location>
        <location evidence="3">Phagosome</location>
    </subcellularLocation>
    <subcellularLocation>
        <location evidence="2">Early endosome membrane</location>
        <topology evidence="2">Peripheral membrane protein</topology>
    </subcellularLocation>
    <subcellularLocation>
        <location evidence="1">Nucleus</location>
    </subcellularLocation>
</comment>
<evidence type="ECO:0000256" key="11">
    <source>
        <dbReference type="ARBA" id="ARBA00023273"/>
    </source>
</evidence>
<feature type="domain" description="PH" evidence="18">
    <location>
        <begin position="278"/>
        <end position="383"/>
    </location>
</feature>
<evidence type="ECO:0000256" key="8">
    <source>
        <dbReference type="ARBA" id="ARBA00023054"/>
    </source>
</evidence>
<evidence type="ECO:0000256" key="15">
    <source>
        <dbReference type="ARBA" id="ARBA00076400"/>
    </source>
</evidence>
<dbReference type="GO" id="GO:0001726">
    <property type="term" value="C:ruffle"/>
    <property type="evidence" value="ECO:0007669"/>
    <property type="project" value="UniProtKB-SubCell"/>
</dbReference>
<keyword evidence="12" id="KW-0131">Cell cycle</keyword>
<dbReference type="PROSITE" id="PS50003">
    <property type="entry name" value="PH_DOMAIN"/>
    <property type="match status" value="1"/>
</dbReference>
<dbReference type="FunFam" id="2.30.29.30:FF:000067">
    <property type="entry name" value="Putative DCC-interacting protein 13-beta isoform 2"/>
    <property type="match status" value="1"/>
</dbReference>
<evidence type="ECO:0000256" key="3">
    <source>
        <dbReference type="ARBA" id="ARBA00004262"/>
    </source>
</evidence>
<feature type="compositionally biased region" description="Low complexity" evidence="16">
    <location>
        <begin position="642"/>
        <end position="653"/>
    </location>
</feature>
<evidence type="ECO:0000313" key="19">
    <source>
        <dbReference type="Ensembl" id="ENSORLP00020009875.1"/>
    </source>
</evidence>
<keyword evidence="11" id="KW-0966">Cell projection</keyword>
<evidence type="ECO:0000256" key="12">
    <source>
        <dbReference type="ARBA" id="ARBA00023306"/>
    </source>
</evidence>
<evidence type="ECO:0000256" key="16">
    <source>
        <dbReference type="SAM" id="MobiDB-lite"/>
    </source>
</evidence>
<dbReference type="GO" id="GO:0051050">
    <property type="term" value="P:positive regulation of transport"/>
    <property type="evidence" value="ECO:0007669"/>
    <property type="project" value="UniProtKB-ARBA"/>
</dbReference>
<evidence type="ECO:0000313" key="20">
    <source>
        <dbReference type="Proteomes" id="UP000265180"/>
    </source>
</evidence>
<dbReference type="AlphaFoldDB" id="A0A3P9KMX6"/>
<feature type="compositionally biased region" description="Basic and acidic residues" evidence="16">
    <location>
        <begin position="672"/>
        <end position="682"/>
    </location>
</feature>
<keyword evidence="10" id="KW-0539">Nucleus</keyword>
<keyword evidence="7" id="KW-0967">Endosome</keyword>
<evidence type="ECO:0000256" key="10">
    <source>
        <dbReference type="ARBA" id="ARBA00023242"/>
    </source>
</evidence>